<evidence type="ECO:0000313" key="3">
    <source>
        <dbReference type="Proteomes" id="UP000597668"/>
    </source>
</evidence>
<dbReference type="SUPFAM" id="SSF47413">
    <property type="entry name" value="lambda repressor-like DNA-binding domains"/>
    <property type="match status" value="1"/>
</dbReference>
<dbReference type="Pfam" id="PF01381">
    <property type="entry name" value="HTH_3"/>
    <property type="match status" value="1"/>
</dbReference>
<protein>
    <submittedName>
        <fullName evidence="2">Helix-turn-helix transcriptional regulator</fullName>
    </submittedName>
</protein>
<proteinExistence type="predicted"/>
<gene>
    <name evidence="2" type="ORF">H8K20_08230</name>
</gene>
<dbReference type="GO" id="GO:0003677">
    <property type="term" value="F:DNA binding"/>
    <property type="evidence" value="ECO:0007669"/>
    <property type="project" value="InterPro"/>
</dbReference>
<evidence type="ECO:0000259" key="1">
    <source>
        <dbReference type="PROSITE" id="PS50943"/>
    </source>
</evidence>
<reference evidence="2" key="1">
    <citation type="submission" date="2020-08" db="EMBL/GenBank/DDBJ databases">
        <authorList>
            <person name="Liu C."/>
            <person name="Sun Q."/>
        </authorList>
    </citation>
    <scope>NUCLEOTIDE SEQUENCE</scope>
    <source>
        <strain evidence="2">NSJ-65</strain>
    </source>
</reference>
<dbReference type="AlphaFoldDB" id="A0A8J6IPF5"/>
<dbReference type="SMART" id="SM00530">
    <property type="entry name" value="HTH_XRE"/>
    <property type="match status" value="1"/>
</dbReference>
<evidence type="ECO:0000313" key="2">
    <source>
        <dbReference type="EMBL" id="MBC3516382.1"/>
    </source>
</evidence>
<dbReference type="CDD" id="cd00093">
    <property type="entry name" value="HTH_XRE"/>
    <property type="match status" value="1"/>
</dbReference>
<organism evidence="2 3">
    <name type="scientific">Neobittarella massiliensis</name>
    <name type="common">ex Bilen et al. 2018</name>
    <dbReference type="NCBI Taxonomy" id="2041842"/>
    <lineage>
        <taxon>Bacteria</taxon>
        <taxon>Bacillati</taxon>
        <taxon>Bacillota</taxon>
        <taxon>Clostridia</taxon>
        <taxon>Eubacteriales</taxon>
        <taxon>Oscillospiraceae</taxon>
        <taxon>Neobittarella (ex Bilen et al. 2018)</taxon>
    </lineage>
</organism>
<dbReference type="Proteomes" id="UP000597668">
    <property type="component" value="Unassembled WGS sequence"/>
</dbReference>
<feature type="domain" description="HTH cro/C1-type" evidence="1">
    <location>
        <begin position="36"/>
        <end position="87"/>
    </location>
</feature>
<dbReference type="EMBL" id="JACOGI010000001">
    <property type="protein sequence ID" value="MBC3516382.1"/>
    <property type="molecule type" value="Genomic_DNA"/>
</dbReference>
<name>A0A8J6IPF5_9FIRM</name>
<comment type="caution">
    <text evidence="2">The sequence shown here is derived from an EMBL/GenBank/DDBJ whole genome shotgun (WGS) entry which is preliminary data.</text>
</comment>
<accession>A0A8J6IPF5</accession>
<dbReference type="PROSITE" id="PS50943">
    <property type="entry name" value="HTH_CROC1"/>
    <property type="match status" value="1"/>
</dbReference>
<sequence>MLTLVISQAFLVNLVNISALSRIEGAISVFYDLYIQLCVQKGVSPSRAAEENGLSRTAVVKWKNGSTPSGATVQKLAAYFGVTADYLMGGTVPGDPVSTAQSPDDITCDDFTYALLNESRQLTDRDKQMLLEMARYMRKKLSEEQP</sequence>
<dbReference type="InterPro" id="IPR001387">
    <property type="entry name" value="Cro/C1-type_HTH"/>
</dbReference>
<dbReference type="InterPro" id="IPR010982">
    <property type="entry name" value="Lambda_DNA-bd_dom_sf"/>
</dbReference>
<keyword evidence="3" id="KW-1185">Reference proteome</keyword>
<dbReference type="Gene3D" id="1.10.260.40">
    <property type="entry name" value="lambda repressor-like DNA-binding domains"/>
    <property type="match status" value="1"/>
</dbReference>